<gene>
    <name evidence="2" type="ORF">L1049_018078</name>
</gene>
<feature type="region of interest" description="Disordered" evidence="1">
    <location>
        <begin position="567"/>
        <end position="596"/>
    </location>
</feature>
<feature type="compositionally biased region" description="Low complexity" evidence="1">
    <location>
        <begin position="653"/>
        <end position="669"/>
    </location>
</feature>
<protein>
    <submittedName>
        <fullName evidence="2">Uncharacterized protein</fullName>
    </submittedName>
</protein>
<feature type="region of interest" description="Disordered" evidence="1">
    <location>
        <begin position="21"/>
        <end position="56"/>
    </location>
</feature>
<dbReference type="Proteomes" id="UP001415857">
    <property type="component" value="Unassembled WGS sequence"/>
</dbReference>
<sequence>MSKGSDTPSIKKLFLSTSSAAINDQSRRNQSIAMKSHEPETVRRRRDSLDRSWASFEPPKTTVKRMLLQERQKVSTNKSLFWMDKQHFSPHILEGSAVTHSKDRTTLSSFVYTSGIKGIQDSTAKQASESPPASLFKWANDLPGPSHSVGSKYPTLQTNNLSAFSSSSAPQSSSIVVQNSARETGGLTAERPSDGVSHTEKSDSVSMNVIKSTLQSENLLHQAPSVSKRSPAQTLSWPKKSTEKSNSNSKEVLLTKSTIGIAKHRPMTESLFFETGESHDPPFSHVPAVPSVPGKVFQFDTVANENKPGDKVLSSPTFSVSLSATSSFPMINSSSALQSSLPNLSSTAPTLSATSSFPMINSSSALQSSLPNLSSTAPTSSSSMSFGRIFTVSKATVDASQTVSSISPSSASSSPIPSSSSSFQAPETIVPSSIPLASMNSTSDFPQTELQPSLGKFNSKTNVNSTTLATTVRPDLPTSEFSLKLEPSASSAPTIEQPVLPTSELSLKLEPSASSAPTIEVSTGLASGSELRLNNITSTGSSVALNGQPEQPSAAHVLFASPFSISATATGGKNESSDNSVTQEDEMEEEAPETSHTAELTLGTLGGFGLGSASNPTASKPNPFGGPFANIVANTASSQYNMTVPSGELFRPASFSFQSPQPSQQSQPANLNAFAGGLSPGTTAQAPSGSGFGQPAQIGSGQQALGSVLGAFGQSRQLGAGLPGTGFASSSGFGGGFANTHSTGGFLTAANGGGFAALASGAGGFAGAASAAGGFGGAASGGGFPAAGGGFGAFSNQQASGGFSAFGSNAGGTAKPQSELFTQIRK</sequence>
<keyword evidence="3" id="KW-1185">Reference proteome</keyword>
<evidence type="ECO:0000313" key="3">
    <source>
        <dbReference type="Proteomes" id="UP001415857"/>
    </source>
</evidence>
<feature type="region of interest" description="Disordered" evidence="1">
    <location>
        <begin position="807"/>
        <end position="826"/>
    </location>
</feature>
<feature type="compositionally biased region" description="Acidic residues" evidence="1">
    <location>
        <begin position="583"/>
        <end position="592"/>
    </location>
</feature>
<dbReference type="PANTHER" id="PTHR34418:SF3">
    <property type="entry name" value="NUCLEAR PORE COMPLEX PROTEIN NUP214"/>
    <property type="match status" value="1"/>
</dbReference>
<feature type="compositionally biased region" description="Polar residues" evidence="1">
    <location>
        <begin position="220"/>
        <end position="236"/>
    </location>
</feature>
<dbReference type="GO" id="GO:0006405">
    <property type="term" value="P:RNA export from nucleus"/>
    <property type="evidence" value="ECO:0007669"/>
    <property type="project" value="InterPro"/>
</dbReference>
<feature type="region of interest" description="Disordered" evidence="1">
    <location>
        <begin position="653"/>
        <end position="697"/>
    </location>
</feature>
<feature type="region of interest" description="Disordered" evidence="1">
    <location>
        <begin position="403"/>
        <end position="426"/>
    </location>
</feature>
<feature type="compositionally biased region" description="Polar residues" evidence="1">
    <location>
        <begin position="21"/>
        <end position="33"/>
    </location>
</feature>
<feature type="compositionally biased region" description="Low complexity" evidence="1">
    <location>
        <begin position="163"/>
        <end position="174"/>
    </location>
</feature>
<comment type="caution">
    <text evidence="2">The sequence shown here is derived from an EMBL/GenBank/DDBJ whole genome shotgun (WGS) entry which is preliminary data.</text>
</comment>
<feature type="compositionally biased region" description="Low complexity" evidence="1">
    <location>
        <begin position="404"/>
        <end position="422"/>
    </location>
</feature>
<reference evidence="2 3" key="1">
    <citation type="journal article" date="2024" name="Plant J.">
        <title>Genome sequences and population genomics reveal climatic adaptation and genomic divergence between two closely related sweetgum species.</title>
        <authorList>
            <person name="Xu W.Q."/>
            <person name="Ren C.Q."/>
            <person name="Zhang X.Y."/>
            <person name="Comes H.P."/>
            <person name="Liu X.H."/>
            <person name="Li Y.G."/>
            <person name="Kettle C.J."/>
            <person name="Jalonen R."/>
            <person name="Gaisberger H."/>
            <person name="Ma Y.Z."/>
            <person name="Qiu Y.X."/>
        </authorList>
    </citation>
    <scope>NUCLEOTIDE SEQUENCE [LARGE SCALE GENOMIC DNA]</scope>
    <source>
        <strain evidence="2">Hangzhou</strain>
    </source>
</reference>
<evidence type="ECO:0000313" key="2">
    <source>
        <dbReference type="EMBL" id="KAK9273271.1"/>
    </source>
</evidence>
<accession>A0AAP0R9N4</accession>
<dbReference type="PANTHER" id="PTHR34418">
    <property type="entry name" value="NUCLEAR PORE COMPLEX PROTEIN NUP214 ISOFORM X1"/>
    <property type="match status" value="1"/>
</dbReference>
<feature type="region of interest" description="Disordered" evidence="1">
    <location>
        <begin position="220"/>
        <end position="251"/>
    </location>
</feature>
<feature type="compositionally biased region" description="Polar residues" evidence="1">
    <location>
        <begin position="567"/>
        <end position="582"/>
    </location>
</feature>
<dbReference type="AlphaFoldDB" id="A0AAP0R9N4"/>
<feature type="compositionally biased region" description="Basic and acidic residues" evidence="1">
    <location>
        <begin position="191"/>
        <end position="203"/>
    </location>
</feature>
<feature type="region of interest" description="Disordered" evidence="1">
    <location>
        <begin position="163"/>
        <end position="207"/>
    </location>
</feature>
<feature type="region of interest" description="Disordered" evidence="1">
    <location>
        <begin position="440"/>
        <end position="461"/>
    </location>
</feature>
<feature type="compositionally biased region" description="Basic and acidic residues" evidence="1">
    <location>
        <begin position="35"/>
        <end position="50"/>
    </location>
</feature>
<proteinExistence type="predicted"/>
<feature type="compositionally biased region" description="Polar residues" evidence="1">
    <location>
        <begin position="815"/>
        <end position="826"/>
    </location>
</feature>
<name>A0AAP0R9N4_LIQFO</name>
<dbReference type="InterPro" id="IPR044694">
    <property type="entry name" value="NUP214"/>
</dbReference>
<dbReference type="GO" id="GO:0017056">
    <property type="term" value="F:structural constituent of nuclear pore"/>
    <property type="evidence" value="ECO:0007669"/>
    <property type="project" value="InterPro"/>
</dbReference>
<dbReference type="EMBL" id="JBBPBK010000012">
    <property type="protein sequence ID" value="KAK9273271.1"/>
    <property type="molecule type" value="Genomic_DNA"/>
</dbReference>
<evidence type="ECO:0000256" key="1">
    <source>
        <dbReference type="SAM" id="MobiDB-lite"/>
    </source>
</evidence>
<organism evidence="2 3">
    <name type="scientific">Liquidambar formosana</name>
    <name type="common">Formosan gum</name>
    <dbReference type="NCBI Taxonomy" id="63359"/>
    <lineage>
        <taxon>Eukaryota</taxon>
        <taxon>Viridiplantae</taxon>
        <taxon>Streptophyta</taxon>
        <taxon>Embryophyta</taxon>
        <taxon>Tracheophyta</taxon>
        <taxon>Spermatophyta</taxon>
        <taxon>Magnoliopsida</taxon>
        <taxon>eudicotyledons</taxon>
        <taxon>Gunneridae</taxon>
        <taxon>Pentapetalae</taxon>
        <taxon>Saxifragales</taxon>
        <taxon>Altingiaceae</taxon>
        <taxon>Liquidambar</taxon>
    </lineage>
</organism>